<dbReference type="InterPro" id="IPR010285">
    <property type="entry name" value="DNA_helicase_pif1-like_DEAD"/>
</dbReference>
<dbReference type="FunFam" id="3.40.50.300:FF:001498">
    <property type="entry name" value="ATP-dependent DNA helicase"/>
    <property type="match status" value="1"/>
</dbReference>
<name>A0A8S5MYN8_9CAUD</name>
<dbReference type="Gene3D" id="3.40.50.300">
    <property type="entry name" value="P-loop containing nucleotide triphosphate hydrolases"/>
    <property type="match status" value="2"/>
</dbReference>
<accession>A0A8S5MYN8</accession>
<sequence>MEDMILTDEMSRAMELVQKTNHHVFITGKAGTGKTTFLKYLIKNCKKNCVVAAPTGIAAINAGGVTLHSLFGIPFKPISPVERLEYKFTEYKTAMLLKLDLLIIDEVSMVRPDIMDTVDRKLRWVRESDEPFGGVQVVMFGDLFQLPPVVKSDEEEILGRFYDDYFFFNAQVWRQMGFHVIELNQVFRQTDQTFVNVLNNIRNYKVSDEELDILSEIKDKNISQSYTGEYIHICTHRKDVEKINTSLLGEPTWCYKAVLKDKFTESAAPCDMELKLRVGARVMALCNNPQQGYYNGMLGFVVDLNEKFVTVKMDNGCIIKFEPYTWSNNQFTLQEDQIVSTEIGSCTQFPLTLAWAITIHKSQGLTFDKVILHVARTFCSGQLYVALSRCRTLEGIVSDAYITKRMVIPELALIDFERTYKADNNWYGRRIKA</sequence>
<dbReference type="SUPFAM" id="SSF52540">
    <property type="entry name" value="P-loop containing nucleoside triphosphate hydrolases"/>
    <property type="match status" value="2"/>
</dbReference>
<keyword evidence="2" id="KW-0378">Hydrolase</keyword>
<protein>
    <submittedName>
        <fullName evidence="2">ATP dependent DNA helicase</fullName>
    </submittedName>
</protein>
<feature type="domain" description="AAA+ ATPase" evidence="1">
    <location>
        <begin position="20"/>
        <end position="187"/>
    </location>
</feature>
<organism evidence="2">
    <name type="scientific">Siphoviridae sp. ctAUQ2</name>
    <dbReference type="NCBI Taxonomy" id="2826182"/>
    <lineage>
        <taxon>Viruses</taxon>
        <taxon>Duplodnaviria</taxon>
        <taxon>Heunggongvirae</taxon>
        <taxon>Uroviricota</taxon>
        <taxon>Caudoviricetes</taxon>
    </lineage>
</organism>
<dbReference type="GO" id="GO:0006281">
    <property type="term" value="P:DNA repair"/>
    <property type="evidence" value="ECO:0007669"/>
    <property type="project" value="InterPro"/>
</dbReference>
<dbReference type="SMART" id="SM00382">
    <property type="entry name" value="AAA"/>
    <property type="match status" value="1"/>
</dbReference>
<dbReference type="InterPro" id="IPR051055">
    <property type="entry name" value="PIF1_helicase"/>
</dbReference>
<dbReference type="InterPro" id="IPR027417">
    <property type="entry name" value="P-loop_NTPase"/>
</dbReference>
<dbReference type="EMBL" id="BK015022">
    <property type="protein sequence ID" value="DAD87486.1"/>
    <property type="molecule type" value="Genomic_DNA"/>
</dbReference>
<dbReference type="Gene3D" id="2.30.30.940">
    <property type="match status" value="1"/>
</dbReference>
<dbReference type="InterPro" id="IPR003593">
    <property type="entry name" value="AAA+_ATPase"/>
</dbReference>
<keyword evidence="2" id="KW-0547">Nucleotide-binding</keyword>
<dbReference type="PANTHER" id="PTHR47642">
    <property type="entry name" value="ATP-DEPENDENT DNA HELICASE"/>
    <property type="match status" value="1"/>
</dbReference>
<keyword evidence="2" id="KW-0067">ATP-binding</keyword>
<dbReference type="GO" id="GO:0000723">
    <property type="term" value="P:telomere maintenance"/>
    <property type="evidence" value="ECO:0007669"/>
    <property type="project" value="InterPro"/>
</dbReference>
<dbReference type="PANTHER" id="PTHR47642:SF5">
    <property type="entry name" value="ATP-DEPENDENT DNA HELICASE"/>
    <property type="match status" value="1"/>
</dbReference>
<evidence type="ECO:0000259" key="1">
    <source>
        <dbReference type="SMART" id="SM00382"/>
    </source>
</evidence>
<reference evidence="2" key="1">
    <citation type="journal article" date="2021" name="Proc. Natl. Acad. Sci. U.S.A.">
        <title>A Catalog of Tens of Thousands of Viruses from Human Metagenomes Reveals Hidden Associations with Chronic Diseases.</title>
        <authorList>
            <person name="Tisza M.J."/>
            <person name="Buck C.B."/>
        </authorList>
    </citation>
    <scope>NUCLEOTIDE SEQUENCE</scope>
    <source>
        <strain evidence="2">CtAUQ2</strain>
    </source>
</reference>
<dbReference type="Pfam" id="PF05970">
    <property type="entry name" value="PIF1"/>
    <property type="match status" value="1"/>
</dbReference>
<keyword evidence="2" id="KW-0347">Helicase</keyword>
<dbReference type="CDD" id="cd18786">
    <property type="entry name" value="SF1_C"/>
    <property type="match status" value="1"/>
</dbReference>
<dbReference type="CDD" id="cd18037">
    <property type="entry name" value="DEXSc_Pif1_like"/>
    <property type="match status" value="1"/>
</dbReference>
<dbReference type="GO" id="GO:0003678">
    <property type="term" value="F:DNA helicase activity"/>
    <property type="evidence" value="ECO:0007669"/>
    <property type="project" value="InterPro"/>
</dbReference>
<proteinExistence type="predicted"/>
<evidence type="ECO:0000313" key="2">
    <source>
        <dbReference type="EMBL" id="DAD87486.1"/>
    </source>
</evidence>